<dbReference type="EMBL" id="JACVVK020000082">
    <property type="protein sequence ID" value="KAK7494523.1"/>
    <property type="molecule type" value="Genomic_DNA"/>
</dbReference>
<feature type="region of interest" description="Disordered" evidence="1">
    <location>
        <begin position="1"/>
        <end position="23"/>
    </location>
</feature>
<name>A0ABD0L5M3_9CAEN</name>
<dbReference type="AlphaFoldDB" id="A0ABD0L5M3"/>
<evidence type="ECO:0000313" key="3">
    <source>
        <dbReference type="Proteomes" id="UP001519460"/>
    </source>
</evidence>
<protein>
    <submittedName>
        <fullName evidence="2">Uncharacterized protein</fullName>
    </submittedName>
</protein>
<dbReference type="Proteomes" id="UP001519460">
    <property type="component" value="Unassembled WGS sequence"/>
</dbReference>
<organism evidence="2 3">
    <name type="scientific">Batillaria attramentaria</name>
    <dbReference type="NCBI Taxonomy" id="370345"/>
    <lineage>
        <taxon>Eukaryota</taxon>
        <taxon>Metazoa</taxon>
        <taxon>Spiralia</taxon>
        <taxon>Lophotrochozoa</taxon>
        <taxon>Mollusca</taxon>
        <taxon>Gastropoda</taxon>
        <taxon>Caenogastropoda</taxon>
        <taxon>Sorbeoconcha</taxon>
        <taxon>Cerithioidea</taxon>
        <taxon>Batillariidae</taxon>
        <taxon>Batillaria</taxon>
    </lineage>
</organism>
<keyword evidence="3" id="KW-1185">Reference proteome</keyword>
<evidence type="ECO:0000256" key="1">
    <source>
        <dbReference type="SAM" id="MobiDB-lite"/>
    </source>
</evidence>
<sequence length="94" mass="9368">MSVATAAGTSSERGPGDTGGAGHSAVYEMSASKTCCKGHYDADVTIIAATDIPAHVTAGPYPGGLGFASRVTDEAVADTIIKVEHCGSSVVQNN</sequence>
<reference evidence="2 3" key="1">
    <citation type="journal article" date="2023" name="Sci. Data">
        <title>Genome assembly of the Korean intertidal mud-creeper Batillaria attramentaria.</title>
        <authorList>
            <person name="Patra A.K."/>
            <person name="Ho P.T."/>
            <person name="Jun S."/>
            <person name="Lee S.J."/>
            <person name="Kim Y."/>
            <person name="Won Y.J."/>
        </authorList>
    </citation>
    <scope>NUCLEOTIDE SEQUENCE [LARGE SCALE GENOMIC DNA]</scope>
    <source>
        <strain evidence="2">Wonlab-2016</strain>
    </source>
</reference>
<evidence type="ECO:0000313" key="2">
    <source>
        <dbReference type="EMBL" id="KAK7494523.1"/>
    </source>
</evidence>
<accession>A0ABD0L5M3</accession>
<gene>
    <name evidence="2" type="ORF">BaRGS_00014176</name>
</gene>
<comment type="caution">
    <text evidence="2">The sequence shown here is derived from an EMBL/GenBank/DDBJ whole genome shotgun (WGS) entry which is preliminary data.</text>
</comment>
<proteinExistence type="predicted"/>